<evidence type="ECO:0000313" key="3">
    <source>
        <dbReference type="EMBL" id="GGQ26078.1"/>
    </source>
</evidence>
<comment type="caution">
    <text evidence="3">The sequence shown here is derived from an EMBL/GenBank/DDBJ whole genome shotgun (WGS) entry which is preliminary data.</text>
</comment>
<dbReference type="PANTHER" id="PTHR35908:SF1">
    <property type="entry name" value="CONSERVED PROTEIN"/>
    <property type="match status" value="1"/>
</dbReference>
<protein>
    <recommendedName>
        <fullName evidence="2">VOC domain-containing protein</fullName>
    </recommendedName>
</protein>
<proteinExistence type="predicted"/>
<feature type="domain" description="VOC" evidence="2">
    <location>
        <begin position="26"/>
        <end position="136"/>
    </location>
</feature>
<evidence type="ECO:0000259" key="2">
    <source>
        <dbReference type="PROSITE" id="PS51819"/>
    </source>
</evidence>
<organism evidence="3 4">
    <name type="scientific">Streptosporangium pseudovulgare</name>
    <dbReference type="NCBI Taxonomy" id="35765"/>
    <lineage>
        <taxon>Bacteria</taxon>
        <taxon>Bacillati</taxon>
        <taxon>Actinomycetota</taxon>
        <taxon>Actinomycetes</taxon>
        <taxon>Streptosporangiales</taxon>
        <taxon>Streptosporangiaceae</taxon>
        <taxon>Streptosporangium</taxon>
    </lineage>
</organism>
<dbReference type="Proteomes" id="UP000611554">
    <property type="component" value="Unassembled WGS sequence"/>
</dbReference>
<accession>A0ABQ2RFW8</accession>
<dbReference type="InterPro" id="IPR029068">
    <property type="entry name" value="Glyas_Bleomycin-R_OHBP_Dase"/>
</dbReference>
<feature type="region of interest" description="Disordered" evidence="1">
    <location>
        <begin position="1"/>
        <end position="20"/>
    </location>
</feature>
<dbReference type="PANTHER" id="PTHR35908">
    <property type="entry name" value="HYPOTHETICAL FUSION PROTEIN"/>
    <property type="match status" value="1"/>
</dbReference>
<dbReference type="Gene3D" id="3.10.180.10">
    <property type="entry name" value="2,3-Dihydroxybiphenyl 1,2-Dioxygenase, domain 1"/>
    <property type="match status" value="1"/>
</dbReference>
<dbReference type="Pfam" id="PF18029">
    <property type="entry name" value="Glyoxalase_6"/>
    <property type="match status" value="1"/>
</dbReference>
<reference evidence="4" key="1">
    <citation type="journal article" date="2019" name="Int. J. Syst. Evol. Microbiol.">
        <title>The Global Catalogue of Microorganisms (GCM) 10K type strain sequencing project: providing services to taxonomists for standard genome sequencing and annotation.</title>
        <authorList>
            <consortium name="The Broad Institute Genomics Platform"/>
            <consortium name="The Broad Institute Genome Sequencing Center for Infectious Disease"/>
            <person name="Wu L."/>
            <person name="Ma J."/>
        </authorList>
    </citation>
    <scope>NUCLEOTIDE SEQUENCE [LARGE SCALE GENOMIC DNA]</scope>
    <source>
        <strain evidence="4">JCM 3115</strain>
    </source>
</reference>
<gene>
    <name evidence="3" type="ORF">GCM10010140_65400</name>
</gene>
<evidence type="ECO:0000313" key="4">
    <source>
        <dbReference type="Proteomes" id="UP000611554"/>
    </source>
</evidence>
<dbReference type="InterPro" id="IPR041581">
    <property type="entry name" value="Glyoxalase_6"/>
</dbReference>
<evidence type="ECO:0000256" key="1">
    <source>
        <dbReference type="SAM" id="MobiDB-lite"/>
    </source>
</evidence>
<dbReference type="InterPro" id="IPR037523">
    <property type="entry name" value="VOC_core"/>
</dbReference>
<dbReference type="EMBL" id="BMQJ01000021">
    <property type="protein sequence ID" value="GGQ26078.1"/>
    <property type="molecule type" value="Genomic_DNA"/>
</dbReference>
<keyword evidence="4" id="KW-1185">Reference proteome</keyword>
<dbReference type="CDD" id="cd06587">
    <property type="entry name" value="VOC"/>
    <property type="match status" value="1"/>
</dbReference>
<sequence>MPRPTTEPESSHTTRTGPYDRGVIIRQSQLVVDCADPARLAAFWGALMGAAPVDRDPGWSHIDPPEGLRLAFQRVPEPRSGKNRLHLDLEVEDLTAAADAAVALGGRRSGAPQRDAVGAFQVMHDPEGNEFCLTAEAGP</sequence>
<dbReference type="PROSITE" id="PS51819">
    <property type="entry name" value="VOC"/>
    <property type="match status" value="1"/>
</dbReference>
<feature type="compositionally biased region" description="Polar residues" evidence="1">
    <location>
        <begin position="7"/>
        <end position="16"/>
    </location>
</feature>
<dbReference type="SUPFAM" id="SSF54593">
    <property type="entry name" value="Glyoxalase/Bleomycin resistance protein/Dihydroxybiphenyl dioxygenase"/>
    <property type="match status" value="1"/>
</dbReference>
<name>A0ABQ2RFW8_9ACTN</name>